<dbReference type="Pfam" id="PF00128">
    <property type="entry name" value="Alpha-amylase"/>
    <property type="match status" value="1"/>
</dbReference>
<dbReference type="EC" id="3.2.1.1" evidence="4 9"/>
<dbReference type="EMBL" id="ML210242">
    <property type="protein sequence ID" value="TFK22391.1"/>
    <property type="molecule type" value="Genomic_DNA"/>
</dbReference>
<evidence type="ECO:0000256" key="6">
    <source>
        <dbReference type="ARBA" id="ARBA00023277"/>
    </source>
</evidence>
<evidence type="ECO:0000313" key="14">
    <source>
        <dbReference type="Proteomes" id="UP000307440"/>
    </source>
</evidence>
<dbReference type="SUPFAM" id="SSF51445">
    <property type="entry name" value="(Trans)glycosidases"/>
    <property type="match status" value="1"/>
</dbReference>
<evidence type="ECO:0000256" key="11">
    <source>
        <dbReference type="SAM" id="SignalP"/>
    </source>
</evidence>
<dbReference type="PANTHER" id="PTHR43447">
    <property type="entry name" value="ALPHA-AMYLASE"/>
    <property type="match status" value="1"/>
</dbReference>
<evidence type="ECO:0000256" key="4">
    <source>
        <dbReference type="ARBA" id="ARBA00012595"/>
    </source>
</evidence>
<comment type="cofactor">
    <cofactor evidence="2">
        <name>Ca(2+)</name>
        <dbReference type="ChEBI" id="CHEBI:29108"/>
    </cofactor>
</comment>
<evidence type="ECO:0000256" key="1">
    <source>
        <dbReference type="ARBA" id="ARBA00000548"/>
    </source>
</evidence>
<keyword evidence="14" id="KW-1185">Reference proteome</keyword>
<evidence type="ECO:0000256" key="8">
    <source>
        <dbReference type="RuleBase" id="RU003615"/>
    </source>
</evidence>
<dbReference type="AlphaFoldDB" id="A0A5C3KPC1"/>
<evidence type="ECO:0000256" key="2">
    <source>
        <dbReference type="ARBA" id="ARBA00001913"/>
    </source>
</evidence>
<feature type="region of interest" description="Disordered" evidence="10">
    <location>
        <begin position="127"/>
        <end position="187"/>
    </location>
</feature>
<evidence type="ECO:0000256" key="10">
    <source>
        <dbReference type="SAM" id="MobiDB-lite"/>
    </source>
</evidence>
<reference evidence="13 14" key="1">
    <citation type="journal article" date="2019" name="Nat. Ecol. Evol.">
        <title>Megaphylogeny resolves global patterns of mushroom evolution.</title>
        <authorList>
            <person name="Varga T."/>
            <person name="Krizsan K."/>
            <person name="Foldi C."/>
            <person name="Dima B."/>
            <person name="Sanchez-Garcia M."/>
            <person name="Sanchez-Ramirez S."/>
            <person name="Szollosi G.J."/>
            <person name="Szarkandi J.G."/>
            <person name="Papp V."/>
            <person name="Albert L."/>
            <person name="Andreopoulos W."/>
            <person name="Angelini C."/>
            <person name="Antonin V."/>
            <person name="Barry K.W."/>
            <person name="Bougher N.L."/>
            <person name="Buchanan P."/>
            <person name="Buyck B."/>
            <person name="Bense V."/>
            <person name="Catcheside P."/>
            <person name="Chovatia M."/>
            <person name="Cooper J."/>
            <person name="Damon W."/>
            <person name="Desjardin D."/>
            <person name="Finy P."/>
            <person name="Geml J."/>
            <person name="Haridas S."/>
            <person name="Hughes K."/>
            <person name="Justo A."/>
            <person name="Karasinski D."/>
            <person name="Kautmanova I."/>
            <person name="Kiss B."/>
            <person name="Kocsube S."/>
            <person name="Kotiranta H."/>
            <person name="LaButti K.M."/>
            <person name="Lechner B.E."/>
            <person name="Liimatainen K."/>
            <person name="Lipzen A."/>
            <person name="Lukacs Z."/>
            <person name="Mihaltcheva S."/>
            <person name="Morgado L.N."/>
            <person name="Niskanen T."/>
            <person name="Noordeloos M.E."/>
            <person name="Ohm R.A."/>
            <person name="Ortiz-Santana B."/>
            <person name="Ovrebo C."/>
            <person name="Racz N."/>
            <person name="Riley R."/>
            <person name="Savchenko A."/>
            <person name="Shiryaev A."/>
            <person name="Soop K."/>
            <person name="Spirin V."/>
            <person name="Szebenyi C."/>
            <person name="Tomsovsky M."/>
            <person name="Tulloss R.E."/>
            <person name="Uehling J."/>
            <person name="Grigoriev I.V."/>
            <person name="Vagvolgyi C."/>
            <person name="Papp T."/>
            <person name="Martin F.M."/>
            <person name="Miettinen O."/>
            <person name="Hibbett D.S."/>
            <person name="Nagy L.G."/>
        </authorList>
    </citation>
    <scope>NUCLEOTIDE SEQUENCE [LARGE SCALE GENOMIC DNA]</scope>
    <source>
        <strain evidence="13 14">CBS 121175</strain>
    </source>
</reference>
<organism evidence="13 14">
    <name type="scientific">Coprinopsis marcescibilis</name>
    <name type="common">Agaric fungus</name>
    <name type="synonym">Psathyrella marcescibilis</name>
    <dbReference type="NCBI Taxonomy" id="230819"/>
    <lineage>
        <taxon>Eukaryota</taxon>
        <taxon>Fungi</taxon>
        <taxon>Dikarya</taxon>
        <taxon>Basidiomycota</taxon>
        <taxon>Agaricomycotina</taxon>
        <taxon>Agaricomycetes</taxon>
        <taxon>Agaricomycetidae</taxon>
        <taxon>Agaricales</taxon>
        <taxon>Agaricineae</taxon>
        <taxon>Psathyrellaceae</taxon>
        <taxon>Coprinopsis</taxon>
    </lineage>
</organism>
<dbReference type="GO" id="GO:0005975">
    <property type="term" value="P:carbohydrate metabolic process"/>
    <property type="evidence" value="ECO:0007669"/>
    <property type="project" value="InterPro"/>
</dbReference>
<dbReference type="SMART" id="SM00642">
    <property type="entry name" value="Aamy"/>
    <property type="match status" value="1"/>
</dbReference>
<keyword evidence="7 9" id="KW-0326">Glycosidase</keyword>
<dbReference type="InterPro" id="IPR006047">
    <property type="entry name" value="GH13_cat_dom"/>
</dbReference>
<evidence type="ECO:0000259" key="12">
    <source>
        <dbReference type="PROSITE" id="PS51159"/>
    </source>
</evidence>
<comment type="similarity">
    <text evidence="3 8">Belongs to the glycosyl hydrolase 13 family.</text>
</comment>
<dbReference type="InterPro" id="IPR006046">
    <property type="entry name" value="Alpha_amylase"/>
</dbReference>
<keyword evidence="11" id="KW-0732">Signal</keyword>
<dbReference type="InterPro" id="IPR038175">
    <property type="entry name" value="CBM21_dom_sf"/>
</dbReference>
<feature type="domain" description="CBM21" evidence="12">
    <location>
        <begin position="34"/>
        <end position="135"/>
    </location>
</feature>
<dbReference type="GO" id="GO:0004556">
    <property type="term" value="F:alpha-amylase activity"/>
    <property type="evidence" value="ECO:0007669"/>
    <property type="project" value="UniProtKB-UniRule"/>
</dbReference>
<protein>
    <recommendedName>
        <fullName evidence="4 9">Alpha-amylase</fullName>
        <ecNumber evidence="4 9">3.2.1.1</ecNumber>
    </recommendedName>
</protein>
<dbReference type="InterPro" id="IPR005036">
    <property type="entry name" value="CBM21_dom"/>
</dbReference>
<dbReference type="STRING" id="230819.A0A5C3KPC1"/>
<comment type="catalytic activity">
    <reaction evidence="1 9">
        <text>Endohydrolysis of (1-&gt;4)-alpha-D-glucosidic linkages in polysaccharides containing three or more (1-&gt;4)-alpha-linked D-glucose units.</text>
        <dbReference type="EC" id="3.2.1.1"/>
    </reaction>
</comment>
<keyword evidence="5 9" id="KW-0378">Hydrolase</keyword>
<dbReference type="CDD" id="cd11317">
    <property type="entry name" value="AmyAc_bac_euk_AmyA"/>
    <property type="match status" value="1"/>
</dbReference>
<evidence type="ECO:0000256" key="9">
    <source>
        <dbReference type="RuleBase" id="RU361134"/>
    </source>
</evidence>
<dbReference type="PROSITE" id="PS51159">
    <property type="entry name" value="CBM21"/>
    <property type="match status" value="1"/>
</dbReference>
<name>A0A5C3KPC1_COPMA</name>
<feature type="chain" id="PRO_5022921364" description="Alpha-amylase" evidence="11">
    <location>
        <begin position="23"/>
        <end position="788"/>
    </location>
</feature>
<dbReference type="Gene3D" id="3.20.20.80">
    <property type="entry name" value="Glycosidases"/>
    <property type="match status" value="1"/>
</dbReference>
<feature type="signal peptide" evidence="11">
    <location>
        <begin position="1"/>
        <end position="22"/>
    </location>
</feature>
<dbReference type="Proteomes" id="UP000307440">
    <property type="component" value="Unassembled WGS sequence"/>
</dbReference>
<dbReference type="Pfam" id="PF03370">
    <property type="entry name" value="CBM_21"/>
    <property type="match status" value="1"/>
</dbReference>
<evidence type="ECO:0000256" key="7">
    <source>
        <dbReference type="ARBA" id="ARBA00023295"/>
    </source>
</evidence>
<dbReference type="PRINTS" id="PR00110">
    <property type="entry name" value="ALPHAAMYLASE"/>
</dbReference>
<dbReference type="GO" id="GO:0043169">
    <property type="term" value="F:cation binding"/>
    <property type="evidence" value="ECO:0007669"/>
    <property type="project" value="InterPro"/>
</dbReference>
<gene>
    <name evidence="13" type="ORF">FA15DRAFT_695767</name>
</gene>
<feature type="compositionally biased region" description="Polar residues" evidence="10">
    <location>
        <begin position="127"/>
        <end position="136"/>
    </location>
</feature>
<dbReference type="Gene3D" id="2.60.40.2440">
    <property type="entry name" value="Carbohydrate binding type-21 domain"/>
    <property type="match status" value="1"/>
</dbReference>
<feature type="compositionally biased region" description="Low complexity" evidence="10">
    <location>
        <begin position="143"/>
        <end position="166"/>
    </location>
</feature>
<keyword evidence="6 9" id="KW-0119">Carbohydrate metabolism</keyword>
<sequence length="788" mass="85371">MMFPLVKSTSFWALVLPLVGFASVFSVANPLEHQLVKRAPQVSLINQSYSNNVLSGSLNVQNIAYSKVVTVHYAVGNSWAESQVISASYVSSGSNNFETWSFSGSATGATQFYIRYQVSGQSYYDPGNNANHQIVGTSPPPASSSTPATSLTPGPEPSVPGSTSSIPPGPTVAPGNLPAILPSNVPFEAPATPPTGCNNFNGGDNCASGSDEIAASAERRRWQTPPRGDAAYVESFQDYSHLVGYANIQYSSGRNSAVVTVNAAHKDGATLSYTFDGQEQSSPIFQVSSSRTTDLPITITSSDGKQLVLEPINFFWQHQSLSAAQSTFNNGQKGGIAELFGWPWNDVAKECEFLGKAGYMGVKVWSPNEHVWGSHYYETDSQFRPWYLVYQPVSYRLQSRSGTRAELRNMINACRRAGVRVYADAVVNHMSGQGTDIQNHRVGNCQLYSGHNATANSPYYTSGNTFLINPFTNTRPTLEFPAVPYGPTDFHCERSLSSWTDGHLITRGWLVGLTDLNTEKAYVQDRIATYLVDLLSIGFSGFRIDAAKHIGPASTAAILGRVKDKMGGSLPADFITWLEIIMGGEASLLACDGGEWSWYTNLDNKLAAAGISSQDIQKVKIWSSDYPKEMPICGRWILPASRFAIQNDDHDQQNDGSSSRDMGSQGSVLIKEKNVGTHRGHVVNLFARRDNDWHIKLLLSSYMFASNGGSGFPDGLSDCSKHYTGTQGLSGCRGIEYDQAYVANACAYTMVPGKYTRPHRDLSIINAMRGWAGLGQTNAGALGISGCS</sequence>
<evidence type="ECO:0000313" key="13">
    <source>
        <dbReference type="EMBL" id="TFK22391.1"/>
    </source>
</evidence>
<evidence type="ECO:0000256" key="3">
    <source>
        <dbReference type="ARBA" id="ARBA00008061"/>
    </source>
</evidence>
<proteinExistence type="inferred from homology"/>
<accession>A0A5C3KPC1</accession>
<dbReference type="InterPro" id="IPR017853">
    <property type="entry name" value="GH"/>
</dbReference>
<evidence type="ECO:0000256" key="5">
    <source>
        <dbReference type="ARBA" id="ARBA00022801"/>
    </source>
</evidence>
<dbReference type="OrthoDB" id="550577at2759"/>